<gene>
    <name evidence="5 9" type="primary">truB</name>
    <name evidence="9" type="ORF">VSF3289_02596</name>
</gene>
<feature type="active site" description="Nucleophile" evidence="5">
    <location>
        <position position="47"/>
    </location>
</feature>
<evidence type="ECO:0000313" key="9">
    <source>
        <dbReference type="EMBL" id="ODS12301.1"/>
    </source>
</evidence>
<keyword evidence="4 5" id="KW-0413">Isomerase</keyword>
<dbReference type="HAMAP" id="MF_01080">
    <property type="entry name" value="TruB_bact"/>
    <property type="match status" value="1"/>
</dbReference>
<dbReference type="GO" id="GO:0160148">
    <property type="term" value="F:tRNA pseudouridine(55) synthase activity"/>
    <property type="evidence" value="ECO:0007669"/>
    <property type="project" value="UniProtKB-EC"/>
</dbReference>
<dbReference type="AlphaFoldDB" id="A0A1E3WRB0"/>
<protein>
    <recommendedName>
        <fullName evidence="5">tRNA pseudouridine synthase B</fullName>
        <ecNumber evidence="5">5.4.99.25</ecNumber>
    </recommendedName>
    <alternativeName>
        <fullName evidence="5">tRNA pseudouridine(55) synthase</fullName>
        <shortName evidence="5">Psi55 synthase</shortName>
    </alternativeName>
    <alternativeName>
        <fullName evidence="5">tRNA pseudouridylate synthase</fullName>
    </alternativeName>
    <alternativeName>
        <fullName evidence="5">tRNA-uridine isomerase</fullName>
    </alternativeName>
</protein>
<dbReference type="Pfam" id="PF16198">
    <property type="entry name" value="TruB_C_2"/>
    <property type="match status" value="1"/>
</dbReference>
<comment type="caution">
    <text evidence="9">The sequence shown here is derived from an EMBL/GenBank/DDBJ whole genome shotgun (WGS) entry which is preliminary data.</text>
</comment>
<dbReference type="FunFam" id="3.30.2350.10:FF:000003">
    <property type="entry name" value="tRNA pseudouridine synthase B"/>
    <property type="match status" value="1"/>
</dbReference>
<dbReference type="PATRIC" id="fig|45658.8.peg.2586"/>
<dbReference type="GO" id="GO:1990481">
    <property type="term" value="P:mRNA pseudouridine synthesis"/>
    <property type="evidence" value="ECO:0007669"/>
    <property type="project" value="TreeGrafter"/>
</dbReference>
<dbReference type="EC" id="5.4.99.25" evidence="5"/>
<dbReference type="GO" id="GO:0003723">
    <property type="term" value="F:RNA binding"/>
    <property type="evidence" value="ECO:0007669"/>
    <property type="project" value="InterPro"/>
</dbReference>
<dbReference type="InterPro" id="IPR015947">
    <property type="entry name" value="PUA-like_sf"/>
</dbReference>
<dbReference type="InterPro" id="IPR020103">
    <property type="entry name" value="PsdUridine_synth_cat_dom_sf"/>
</dbReference>
<dbReference type="PANTHER" id="PTHR13767">
    <property type="entry name" value="TRNA-PSEUDOURIDINE SYNTHASE"/>
    <property type="match status" value="1"/>
</dbReference>
<dbReference type="GO" id="GO:0031119">
    <property type="term" value="P:tRNA pseudouridine synthesis"/>
    <property type="evidence" value="ECO:0007669"/>
    <property type="project" value="UniProtKB-UniRule"/>
</dbReference>
<dbReference type="CDD" id="cd02573">
    <property type="entry name" value="PseudoU_synth_EcTruB"/>
    <property type="match status" value="1"/>
</dbReference>
<evidence type="ECO:0000256" key="1">
    <source>
        <dbReference type="ARBA" id="ARBA00000385"/>
    </source>
</evidence>
<dbReference type="SUPFAM" id="SSF88697">
    <property type="entry name" value="PUA domain-like"/>
    <property type="match status" value="1"/>
</dbReference>
<evidence type="ECO:0000256" key="3">
    <source>
        <dbReference type="ARBA" id="ARBA00022694"/>
    </source>
</evidence>
<comment type="function">
    <text evidence="5">Responsible for synthesis of pseudouridine from uracil-55 in the psi GC loop of transfer RNAs.</text>
</comment>
<evidence type="ECO:0000259" key="7">
    <source>
        <dbReference type="Pfam" id="PF09157"/>
    </source>
</evidence>
<dbReference type="PANTHER" id="PTHR13767:SF2">
    <property type="entry name" value="PSEUDOURIDYLATE SYNTHASE TRUB1"/>
    <property type="match status" value="1"/>
</dbReference>
<feature type="domain" description="tRNA pseudouridylate synthase B C-terminal" evidence="8">
    <location>
        <begin position="180"/>
        <end position="247"/>
    </location>
</feature>
<feature type="domain" description="tRNA pseudouridine synthase II TruB subfamily 1 C-terminal" evidence="7">
    <location>
        <begin position="251"/>
        <end position="308"/>
    </location>
</feature>
<dbReference type="InterPro" id="IPR036974">
    <property type="entry name" value="PUA_sf"/>
</dbReference>
<evidence type="ECO:0000259" key="8">
    <source>
        <dbReference type="Pfam" id="PF16198"/>
    </source>
</evidence>
<evidence type="ECO:0000259" key="6">
    <source>
        <dbReference type="Pfam" id="PF01509"/>
    </source>
</evidence>
<keyword evidence="3 5" id="KW-0819">tRNA processing</keyword>
<dbReference type="Pfam" id="PF01509">
    <property type="entry name" value="TruB_N"/>
    <property type="match status" value="1"/>
</dbReference>
<dbReference type="CDD" id="cd21152">
    <property type="entry name" value="PUA_TruB_bacterial"/>
    <property type="match status" value="1"/>
</dbReference>
<dbReference type="OrthoDB" id="9802309at2"/>
<comment type="similarity">
    <text evidence="2 5">Belongs to the pseudouridine synthase TruB family. Type 1 subfamily.</text>
</comment>
<evidence type="ECO:0000256" key="2">
    <source>
        <dbReference type="ARBA" id="ARBA00005642"/>
    </source>
</evidence>
<sequence>MARRRKGRPIDGVILLDKPTGISSNDALQKVKRIYFAEKAGHTGALDPLATGMLPICLGEATKFSQFLLDSDKRYRVIAKLGERTNTSDSDGEVVETRPIDVDMAKLEACIETFRGESDQVPSMFSALKYQGKPLYEYARSGIEVPRESRKITVYEIVLHRFEGDEVEMEVHCSKGTYIRTIVDDLGELLGCGAHVTMLRRTAVAKYPYERMVTLEQLNELLEQAHREEIAPRELLDPLLMPMDSAVEDLPEVNMNAELTDLVQHGMPVQVSGAPAEGTVRMTSGEEKLFIGVAQIDDRGRVAPKRLVVFREQVEAE</sequence>
<evidence type="ECO:0000256" key="5">
    <source>
        <dbReference type="HAMAP-Rule" id="MF_01080"/>
    </source>
</evidence>
<dbReference type="Proteomes" id="UP000095131">
    <property type="component" value="Unassembled WGS sequence"/>
</dbReference>
<dbReference type="InterPro" id="IPR032819">
    <property type="entry name" value="TruB_C"/>
</dbReference>
<accession>A0A1E3WRB0</accession>
<dbReference type="InterPro" id="IPR002501">
    <property type="entry name" value="PsdUridine_synth_N"/>
</dbReference>
<dbReference type="EMBL" id="MDCJ01000002">
    <property type="protein sequence ID" value="ODS12301.1"/>
    <property type="molecule type" value="Genomic_DNA"/>
</dbReference>
<dbReference type="InterPro" id="IPR014780">
    <property type="entry name" value="tRNA_psdUridine_synth_TruB"/>
</dbReference>
<comment type="catalytic activity">
    <reaction evidence="1 5">
        <text>uridine(55) in tRNA = pseudouridine(55) in tRNA</text>
        <dbReference type="Rhea" id="RHEA:42532"/>
        <dbReference type="Rhea" id="RHEA-COMP:10101"/>
        <dbReference type="Rhea" id="RHEA-COMP:10102"/>
        <dbReference type="ChEBI" id="CHEBI:65314"/>
        <dbReference type="ChEBI" id="CHEBI:65315"/>
        <dbReference type="EC" id="5.4.99.25"/>
    </reaction>
</comment>
<dbReference type="Gene3D" id="2.30.130.10">
    <property type="entry name" value="PUA domain"/>
    <property type="match status" value="1"/>
</dbReference>
<name>A0A1E3WRB0_9VIBR</name>
<reference evidence="9 10" key="1">
    <citation type="submission" date="2016-08" db="EMBL/GenBank/DDBJ databases">
        <title>Genome sequencing of Vibrio scophthalmi strain FP3289, an isolated from Paralichthys olivaceus.</title>
        <authorList>
            <person name="Han H.-J."/>
        </authorList>
    </citation>
    <scope>NUCLEOTIDE SEQUENCE [LARGE SCALE GENOMIC DNA]</scope>
    <source>
        <strain evidence="9 10">FP3289</strain>
    </source>
</reference>
<evidence type="ECO:0000313" key="10">
    <source>
        <dbReference type="Proteomes" id="UP000095131"/>
    </source>
</evidence>
<proteinExistence type="inferred from homology"/>
<dbReference type="NCBIfam" id="TIGR00431">
    <property type="entry name" value="TruB"/>
    <property type="match status" value="1"/>
</dbReference>
<dbReference type="SUPFAM" id="SSF55120">
    <property type="entry name" value="Pseudouridine synthase"/>
    <property type="match status" value="1"/>
</dbReference>
<dbReference type="Gene3D" id="3.30.2350.10">
    <property type="entry name" value="Pseudouridine synthase"/>
    <property type="match status" value="1"/>
</dbReference>
<organism evidence="9 10">
    <name type="scientific">Vibrio scophthalmi</name>
    <dbReference type="NCBI Taxonomy" id="45658"/>
    <lineage>
        <taxon>Bacteria</taxon>
        <taxon>Pseudomonadati</taxon>
        <taxon>Pseudomonadota</taxon>
        <taxon>Gammaproteobacteria</taxon>
        <taxon>Vibrionales</taxon>
        <taxon>Vibrionaceae</taxon>
        <taxon>Vibrio</taxon>
    </lineage>
</organism>
<dbReference type="RefSeq" id="WP_069447081.1">
    <property type="nucleotide sequence ID" value="NZ_MDCJ01000002.1"/>
</dbReference>
<evidence type="ECO:0000256" key="4">
    <source>
        <dbReference type="ARBA" id="ARBA00023235"/>
    </source>
</evidence>
<feature type="domain" description="Pseudouridine synthase II N-terminal" evidence="6">
    <location>
        <begin position="32"/>
        <end position="179"/>
    </location>
</feature>
<dbReference type="InterPro" id="IPR015240">
    <property type="entry name" value="tRNA_sdUridine_synth_fam1_C"/>
</dbReference>
<dbReference type="FunFam" id="2.30.130.10:FF:000004">
    <property type="entry name" value="tRNA pseudouridine synthase B"/>
    <property type="match status" value="1"/>
</dbReference>
<dbReference type="Pfam" id="PF09157">
    <property type="entry name" value="TruB-C_2"/>
    <property type="match status" value="1"/>
</dbReference>